<feature type="compositionally biased region" description="Basic and acidic residues" evidence="1">
    <location>
        <begin position="455"/>
        <end position="469"/>
    </location>
</feature>
<name>A0A409YSP4_9AGAR</name>
<keyword evidence="5" id="KW-1185">Reference proteome</keyword>
<dbReference type="EMBL" id="NHTK01000717">
    <property type="protein sequence ID" value="PPR06031.1"/>
    <property type="molecule type" value="Genomic_DNA"/>
</dbReference>
<dbReference type="InParanoid" id="A0A409YSP4"/>
<proteinExistence type="predicted"/>
<dbReference type="PANTHER" id="PTHR40465:SF1">
    <property type="entry name" value="DUF6534 DOMAIN-CONTAINING PROTEIN"/>
    <property type="match status" value="1"/>
</dbReference>
<dbReference type="InterPro" id="IPR045339">
    <property type="entry name" value="DUF6534"/>
</dbReference>
<keyword evidence="2" id="KW-1133">Transmembrane helix</keyword>
<keyword evidence="2" id="KW-0472">Membrane</keyword>
<dbReference type="Pfam" id="PF20152">
    <property type="entry name" value="DUF6534"/>
    <property type="match status" value="1"/>
</dbReference>
<gene>
    <name evidence="4" type="ORF">CVT24_004701</name>
</gene>
<reference evidence="4 5" key="1">
    <citation type="journal article" date="2018" name="Evol. Lett.">
        <title>Horizontal gene cluster transfer increased hallucinogenic mushroom diversity.</title>
        <authorList>
            <person name="Reynolds H.T."/>
            <person name="Vijayakumar V."/>
            <person name="Gluck-Thaler E."/>
            <person name="Korotkin H.B."/>
            <person name="Matheny P.B."/>
            <person name="Slot J.C."/>
        </authorList>
    </citation>
    <scope>NUCLEOTIDE SEQUENCE [LARGE SCALE GENOMIC DNA]</scope>
    <source>
        <strain evidence="4 5">2629</strain>
    </source>
</reference>
<sequence>MMSWIFTAEQLKKNRPKPSSQNKYSIQTAAGETLESQLTARLQSALTSNPNQRQRDEIVFHPASTQCIRMAKHRVVSEDDNDRKVMKALLPAAETFKLEVRIRVQRTDTFARLFSSVPVPHLHAHTQGSYHDYDYDYDYDYADNDNCYSPLLHFLHLFSSRIMTINATDVVSSSSTPAMTTVAFSKSLHTTIGAAFFGFVVGAILLDTLHLVFSMYMVYALILQQIGLERFAKDVLWFYLWQIWRFATNNNFTISRAFKLSVQIFVGFISMFALGVAVVFLLQLQKLQSILSLSEGFEYVVYLGFGATALIDCAIATAMCLVLYKTGGGTARGESVLESLIKYFIATGLLTSFAAIMCIVLYVAEPHTLLYLGMEFSVTRLYANSILAMFNGRQSLRDKMNQPFDVQIPSGILFGDPESVSQRASLMKGFRRLELGSVDYTKGDYTTRSKGYRNLSDHERSPSDSKYERSPVSAERTLGYEMSPGRGGRYMTLGSGGRGGHSPSASETRFGHSPSASETRFGHSPSASETRFGHSPSASETRFGGDDDIGIDVEFCDEKRERDVPVGRVRGGRGSRTRTRTRVFDLPALELEPRRNRRSISPSFSISPSSASPSLNDPGSWILDADLDADADFAFAFGYGADADVDVDADEDCIFLCLSVMISM</sequence>
<comment type="caution">
    <text evidence="4">The sequence shown here is derived from an EMBL/GenBank/DDBJ whole genome shotgun (WGS) entry which is preliminary data.</text>
</comment>
<keyword evidence="2" id="KW-0812">Transmembrane</keyword>
<feature type="transmembrane region" description="Helical" evidence="2">
    <location>
        <begin position="343"/>
        <end position="363"/>
    </location>
</feature>
<dbReference type="OrthoDB" id="3270417at2759"/>
<dbReference type="Proteomes" id="UP000284842">
    <property type="component" value="Unassembled WGS sequence"/>
</dbReference>
<feature type="transmembrane region" description="Helical" evidence="2">
    <location>
        <begin position="264"/>
        <end position="284"/>
    </location>
</feature>
<organism evidence="4 5">
    <name type="scientific">Panaeolus cyanescens</name>
    <dbReference type="NCBI Taxonomy" id="181874"/>
    <lineage>
        <taxon>Eukaryota</taxon>
        <taxon>Fungi</taxon>
        <taxon>Dikarya</taxon>
        <taxon>Basidiomycota</taxon>
        <taxon>Agaricomycotina</taxon>
        <taxon>Agaricomycetes</taxon>
        <taxon>Agaricomycetidae</taxon>
        <taxon>Agaricales</taxon>
        <taxon>Agaricineae</taxon>
        <taxon>Galeropsidaceae</taxon>
        <taxon>Panaeolus</taxon>
    </lineage>
</organism>
<evidence type="ECO:0000313" key="5">
    <source>
        <dbReference type="Proteomes" id="UP000284842"/>
    </source>
</evidence>
<protein>
    <recommendedName>
        <fullName evidence="3">DUF6534 domain-containing protein</fullName>
    </recommendedName>
</protein>
<dbReference type="PANTHER" id="PTHR40465">
    <property type="entry name" value="CHROMOSOME 1, WHOLE GENOME SHOTGUN SEQUENCE"/>
    <property type="match status" value="1"/>
</dbReference>
<feature type="region of interest" description="Disordered" evidence="1">
    <location>
        <begin position="448"/>
        <end position="547"/>
    </location>
</feature>
<feature type="transmembrane region" description="Helical" evidence="2">
    <location>
        <begin position="195"/>
        <end position="223"/>
    </location>
</feature>
<evidence type="ECO:0000256" key="2">
    <source>
        <dbReference type="SAM" id="Phobius"/>
    </source>
</evidence>
<evidence type="ECO:0000313" key="4">
    <source>
        <dbReference type="EMBL" id="PPR06031.1"/>
    </source>
</evidence>
<feature type="transmembrane region" description="Helical" evidence="2">
    <location>
        <begin position="299"/>
        <end position="323"/>
    </location>
</feature>
<dbReference type="AlphaFoldDB" id="A0A409YSP4"/>
<evidence type="ECO:0000256" key="1">
    <source>
        <dbReference type="SAM" id="MobiDB-lite"/>
    </source>
</evidence>
<evidence type="ECO:0000259" key="3">
    <source>
        <dbReference type="Pfam" id="PF20152"/>
    </source>
</evidence>
<feature type="domain" description="DUF6534" evidence="3">
    <location>
        <begin position="309"/>
        <end position="395"/>
    </location>
</feature>
<accession>A0A409YSP4</accession>